<dbReference type="Pfam" id="PF23639">
    <property type="entry name" value="DUF7146"/>
    <property type="match status" value="1"/>
</dbReference>
<proteinExistence type="predicted"/>
<organism evidence="9 10">
    <name type="scientific">Sphingobium lactosutens DS20</name>
    <dbReference type="NCBI Taxonomy" id="1331060"/>
    <lineage>
        <taxon>Bacteria</taxon>
        <taxon>Pseudomonadati</taxon>
        <taxon>Pseudomonadota</taxon>
        <taxon>Alphaproteobacteria</taxon>
        <taxon>Sphingomonadales</taxon>
        <taxon>Sphingomonadaceae</taxon>
        <taxon>Sphingobium</taxon>
    </lineage>
</organism>
<dbReference type="GO" id="GO:0000428">
    <property type="term" value="C:DNA-directed RNA polymerase complex"/>
    <property type="evidence" value="ECO:0007669"/>
    <property type="project" value="UniProtKB-KW"/>
</dbReference>
<dbReference type="Gene3D" id="3.90.580.10">
    <property type="entry name" value="Zinc finger, CHC2-type domain"/>
    <property type="match status" value="1"/>
</dbReference>
<dbReference type="GO" id="GO:1990077">
    <property type="term" value="C:primosome complex"/>
    <property type="evidence" value="ECO:0007669"/>
    <property type="project" value="UniProtKB-KW"/>
</dbReference>
<evidence type="ECO:0000313" key="9">
    <source>
        <dbReference type="EMBL" id="EQB11052.1"/>
    </source>
</evidence>
<evidence type="ECO:0000256" key="6">
    <source>
        <dbReference type="ARBA" id="ARBA00023163"/>
    </source>
</evidence>
<evidence type="ECO:0000256" key="2">
    <source>
        <dbReference type="ARBA" id="ARBA00022515"/>
    </source>
</evidence>
<evidence type="ECO:0000256" key="1">
    <source>
        <dbReference type="ARBA" id="ARBA00022478"/>
    </source>
</evidence>
<dbReference type="RefSeq" id="WP_021228343.1">
    <property type="nucleotide sequence ID" value="NZ_ATDP01000108.1"/>
</dbReference>
<evidence type="ECO:0000256" key="4">
    <source>
        <dbReference type="ARBA" id="ARBA00022695"/>
    </source>
</evidence>
<dbReference type="InterPro" id="IPR006171">
    <property type="entry name" value="TOPRIM_dom"/>
</dbReference>
<evidence type="ECO:0000259" key="7">
    <source>
        <dbReference type="Pfam" id="PF13362"/>
    </source>
</evidence>
<feature type="domain" description="Toprim" evidence="7">
    <location>
        <begin position="217"/>
        <end position="303"/>
    </location>
</feature>
<dbReference type="AlphaFoldDB" id="T0HDH7"/>
<keyword evidence="10" id="KW-1185">Reference proteome</keyword>
<reference evidence="9 10" key="1">
    <citation type="journal article" date="2013" name="Genome Announc.">
        <title>Draft Genome Sequence of Sphingobium lactosutens Strain DS20T, Isolated from a Hexachlorocyclohexane Dumpsite.</title>
        <authorList>
            <person name="Kumar R."/>
            <person name="Dwivedi V."/>
            <person name="Negi V."/>
            <person name="Khurana J.P."/>
            <person name="Lal R."/>
        </authorList>
    </citation>
    <scope>NUCLEOTIDE SEQUENCE [LARGE SCALE GENOMIC DNA]</scope>
    <source>
        <strain evidence="9 10">DS20</strain>
    </source>
</reference>
<dbReference type="EMBL" id="ATDP01000108">
    <property type="protein sequence ID" value="EQB11052.1"/>
    <property type="molecule type" value="Genomic_DNA"/>
</dbReference>
<dbReference type="InterPro" id="IPR055570">
    <property type="entry name" value="DUF7146"/>
</dbReference>
<keyword evidence="5" id="KW-0235">DNA replication</keyword>
<dbReference type="InterPro" id="IPR036977">
    <property type="entry name" value="DNA_primase_Znf_CHC2"/>
</dbReference>
<dbReference type="GO" id="GO:0016779">
    <property type="term" value="F:nucleotidyltransferase activity"/>
    <property type="evidence" value="ECO:0007669"/>
    <property type="project" value="UniProtKB-KW"/>
</dbReference>
<keyword evidence="2" id="KW-0639">Primosome</keyword>
<dbReference type="GO" id="GO:0003677">
    <property type="term" value="F:DNA binding"/>
    <property type="evidence" value="ECO:0007669"/>
    <property type="project" value="InterPro"/>
</dbReference>
<dbReference type="CDD" id="cd01029">
    <property type="entry name" value="TOPRIM_primases"/>
    <property type="match status" value="1"/>
</dbReference>
<dbReference type="Pfam" id="PF13362">
    <property type="entry name" value="Toprim_3"/>
    <property type="match status" value="1"/>
</dbReference>
<keyword evidence="3" id="KW-0808">Transferase</keyword>
<keyword evidence="6" id="KW-0804">Transcription</keyword>
<dbReference type="PATRIC" id="fig|1331060.3.peg.4749"/>
<dbReference type="InterPro" id="IPR034154">
    <property type="entry name" value="TOPRIM_DnaG/twinkle"/>
</dbReference>
<dbReference type="OrthoDB" id="7465087at2"/>
<keyword evidence="1" id="KW-0240">DNA-directed RNA polymerase</keyword>
<name>T0HDH7_9SPHN</name>
<keyword evidence="4" id="KW-0548">Nucleotidyltransferase</keyword>
<evidence type="ECO:0000259" key="8">
    <source>
        <dbReference type="Pfam" id="PF23639"/>
    </source>
</evidence>
<protein>
    <submittedName>
        <fullName evidence="9">Virulence-associated protein E</fullName>
    </submittedName>
</protein>
<gene>
    <name evidence="9" type="ORF">RLDS_24480</name>
</gene>
<feature type="domain" description="DUF7146" evidence="8">
    <location>
        <begin position="113"/>
        <end position="210"/>
    </location>
</feature>
<evidence type="ECO:0000313" key="10">
    <source>
        <dbReference type="Proteomes" id="UP000015531"/>
    </source>
</evidence>
<sequence>MSNVKPDQHRRDALCADSLRLQVVEAAGANLVKRLGGRWRGGQGLCLCPAHDDHDPSLSVRVGDSALLFKCFAGCDTIAVLRAIRRLHLDLPERGTPISSIGHRPFQIGSGPALRVWDVSNPIAGTPAEAYLAGRFLTPPWRDLRYNPRTPLGRGRAAVFRPALIAAVREDHRIVAIHRTFLDPVAALKANDLTDPRMMLGRPGRGAVQLAPATTILGLAEGIETALAAMRLHRIPVWATLGAERAAHVLLPSRLERLVLLFDRDAAGWKANRQIRLAHQHTGLEVFSPWPPVPHNDWADVLENMPRAA</sequence>
<evidence type="ECO:0000256" key="3">
    <source>
        <dbReference type="ARBA" id="ARBA00022679"/>
    </source>
</evidence>
<evidence type="ECO:0000256" key="5">
    <source>
        <dbReference type="ARBA" id="ARBA00022705"/>
    </source>
</evidence>
<dbReference type="Proteomes" id="UP000015531">
    <property type="component" value="Unassembled WGS sequence"/>
</dbReference>
<dbReference type="GO" id="GO:0008270">
    <property type="term" value="F:zinc ion binding"/>
    <property type="evidence" value="ECO:0007669"/>
    <property type="project" value="InterPro"/>
</dbReference>
<dbReference type="eggNOG" id="COG0358">
    <property type="taxonomic scope" value="Bacteria"/>
</dbReference>
<dbReference type="GO" id="GO:0006269">
    <property type="term" value="P:DNA replication, synthesis of primer"/>
    <property type="evidence" value="ECO:0007669"/>
    <property type="project" value="UniProtKB-KW"/>
</dbReference>
<comment type="caution">
    <text evidence="9">The sequence shown here is derived from an EMBL/GenBank/DDBJ whole genome shotgun (WGS) entry which is preliminary data.</text>
</comment>
<accession>T0HDH7</accession>